<evidence type="ECO:0000256" key="4">
    <source>
        <dbReference type="ARBA" id="ARBA00022801"/>
    </source>
</evidence>
<dbReference type="GO" id="GO:0006508">
    <property type="term" value="P:proteolysis"/>
    <property type="evidence" value="ECO:0007669"/>
    <property type="project" value="UniProtKB-KW"/>
</dbReference>
<dbReference type="InterPro" id="IPR027461">
    <property type="entry name" value="Carboxypeptidase_A_C_sf"/>
</dbReference>
<dbReference type="RefSeq" id="WP_081770807.1">
    <property type="nucleotide sequence ID" value="NZ_JBOK01000020.1"/>
</dbReference>
<accession>A0A014NYY9</accession>
<evidence type="ECO:0000259" key="6">
    <source>
        <dbReference type="Pfam" id="PF02016"/>
    </source>
</evidence>
<keyword evidence="4" id="KW-0378">Hydrolase</keyword>
<dbReference type="CDD" id="cd07025">
    <property type="entry name" value="Peptidase_S66"/>
    <property type="match status" value="1"/>
</dbReference>
<evidence type="ECO:0000256" key="5">
    <source>
        <dbReference type="ARBA" id="ARBA00022825"/>
    </source>
</evidence>
<comment type="similarity">
    <text evidence="1">Belongs to the peptidase S66 family.</text>
</comment>
<dbReference type="InterPro" id="IPR003507">
    <property type="entry name" value="S66_fam"/>
</dbReference>
<dbReference type="Proteomes" id="UP000020766">
    <property type="component" value="Unassembled WGS sequence"/>
</dbReference>
<keyword evidence="3" id="KW-0645">Protease</keyword>
<sequence>MAHSTKKNTPATPAHDHDHDPACCGGHAACGHDHAEAHAHGAQCDHDHHHHAPGEDGCGHDHSHGPKHIYVYSPSGAVRDKAAFRRAVKRLQAQGHEVEVDTDALSSHLRFAGDDATRIAAIHRAAASGADVALISRGGYGLTRILPGIDYAAVAQSIARGTQFVGLSDFTAFQNALLAQTGATSWAGPALIADFGPKDGVDDILQDCFDDLLYGHGEGAGWRMPKQPAGAVPEDFYVDGGATLWGSNLAVLVSLLGTPYFPQVQGGILFLEDVGEHPYKIERMLTQLLHAGVLAQQKAIVFGQFTEFKLTPHDKGYKLQSVIDWLRSQLRIPVLQGLPYGHVATKVLLPVGAPVSLSVEGRDALIYWGHTH</sequence>
<evidence type="ECO:0000259" key="7">
    <source>
        <dbReference type="Pfam" id="PF17676"/>
    </source>
</evidence>
<evidence type="ECO:0000256" key="2">
    <source>
        <dbReference type="ARBA" id="ARBA00022645"/>
    </source>
</evidence>
<dbReference type="GO" id="GO:0008236">
    <property type="term" value="F:serine-type peptidase activity"/>
    <property type="evidence" value="ECO:0007669"/>
    <property type="project" value="UniProtKB-KW"/>
</dbReference>
<proteinExistence type="inferred from homology"/>
<dbReference type="InterPro" id="IPR040921">
    <property type="entry name" value="Peptidase_S66C"/>
</dbReference>
<keyword evidence="5" id="KW-0720">Serine protease</keyword>
<dbReference type="Gene3D" id="3.40.50.10740">
    <property type="entry name" value="Class I glutamine amidotransferase-like"/>
    <property type="match status" value="1"/>
</dbReference>
<evidence type="ECO:0000313" key="8">
    <source>
        <dbReference type="EMBL" id="EXU79125.1"/>
    </source>
</evidence>
<dbReference type="AlphaFoldDB" id="A0A014NYY9"/>
<evidence type="ECO:0000313" key="9">
    <source>
        <dbReference type="Proteomes" id="UP000020766"/>
    </source>
</evidence>
<dbReference type="Gene3D" id="3.50.30.60">
    <property type="entry name" value="LD-carboxypeptidase A C-terminal domain-like"/>
    <property type="match status" value="1"/>
</dbReference>
<feature type="domain" description="LD-carboxypeptidase C-terminal" evidence="7">
    <location>
        <begin position="243"/>
        <end position="357"/>
    </location>
</feature>
<dbReference type="SUPFAM" id="SSF141986">
    <property type="entry name" value="LD-carboxypeptidase A C-terminal domain-like"/>
    <property type="match status" value="1"/>
</dbReference>
<gene>
    <name evidence="8" type="ORF">AX13_07950</name>
</gene>
<organism evidence="8 9">
    <name type="scientific">Comamonas aquatica DA1877</name>
    <dbReference type="NCBI Taxonomy" id="1457173"/>
    <lineage>
        <taxon>Bacteria</taxon>
        <taxon>Pseudomonadati</taxon>
        <taxon>Pseudomonadota</taxon>
        <taxon>Betaproteobacteria</taxon>
        <taxon>Burkholderiales</taxon>
        <taxon>Comamonadaceae</taxon>
        <taxon>Comamonas</taxon>
    </lineage>
</organism>
<comment type="caution">
    <text evidence="8">The sequence shown here is derived from an EMBL/GenBank/DDBJ whole genome shotgun (WGS) entry which is preliminary data.</text>
</comment>
<feature type="domain" description="LD-carboxypeptidase N-terminal" evidence="6">
    <location>
        <begin position="69"/>
        <end position="188"/>
    </location>
</feature>
<dbReference type="PANTHER" id="PTHR30237">
    <property type="entry name" value="MURAMOYLTETRAPEPTIDE CARBOXYPEPTIDASE"/>
    <property type="match status" value="1"/>
</dbReference>
<dbReference type="Pfam" id="PF17676">
    <property type="entry name" value="Peptidase_S66C"/>
    <property type="match status" value="1"/>
</dbReference>
<dbReference type="PATRIC" id="fig|1457173.3.peg.3014"/>
<reference evidence="8 9" key="1">
    <citation type="submission" date="2014-01" db="EMBL/GenBank/DDBJ databases">
        <title>Interspecies Systems Biology Uncovers Metabolites Affecting C. elegans Gene Expression and Life History Traits.</title>
        <authorList>
            <person name="Watson E."/>
            <person name="Macneil L.T."/>
            <person name="Ritter A.D."/>
            <person name="Yilmaz L.S."/>
            <person name="Rosebrock A.P."/>
            <person name="Caudy A.A."/>
            <person name="Walhout A.J."/>
        </authorList>
    </citation>
    <scope>NUCLEOTIDE SEQUENCE [LARGE SCALE GENOMIC DNA]</scope>
    <source>
        <strain evidence="8 9">DA1877</strain>
    </source>
</reference>
<dbReference type="STRING" id="225991.MA05_08555"/>
<dbReference type="GO" id="GO:0004180">
    <property type="term" value="F:carboxypeptidase activity"/>
    <property type="evidence" value="ECO:0007669"/>
    <property type="project" value="UniProtKB-KW"/>
</dbReference>
<dbReference type="PANTHER" id="PTHR30237:SF2">
    <property type="entry name" value="MUREIN TETRAPEPTIDE CARBOXYPEPTIDASE"/>
    <property type="match status" value="1"/>
</dbReference>
<dbReference type="Pfam" id="PF02016">
    <property type="entry name" value="Peptidase_S66"/>
    <property type="match status" value="1"/>
</dbReference>
<keyword evidence="9" id="KW-1185">Reference proteome</keyword>
<dbReference type="InterPro" id="IPR040449">
    <property type="entry name" value="Peptidase_S66_N"/>
</dbReference>
<evidence type="ECO:0000256" key="3">
    <source>
        <dbReference type="ARBA" id="ARBA00022670"/>
    </source>
</evidence>
<dbReference type="InterPro" id="IPR027478">
    <property type="entry name" value="LdcA_N"/>
</dbReference>
<dbReference type="EMBL" id="JBOK01000020">
    <property type="protein sequence ID" value="EXU79125.1"/>
    <property type="molecule type" value="Genomic_DNA"/>
</dbReference>
<name>A0A014NYY9_9BURK</name>
<dbReference type="InterPro" id="IPR029062">
    <property type="entry name" value="Class_I_gatase-like"/>
</dbReference>
<dbReference type="SUPFAM" id="SSF52317">
    <property type="entry name" value="Class I glutamine amidotransferase-like"/>
    <property type="match status" value="1"/>
</dbReference>
<keyword evidence="2 8" id="KW-0121">Carboxypeptidase</keyword>
<protein>
    <submittedName>
        <fullName evidence="8">Muramoyltetrapeptide carboxypeptidase</fullName>
    </submittedName>
</protein>
<evidence type="ECO:0000256" key="1">
    <source>
        <dbReference type="ARBA" id="ARBA00010233"/>
    </source>
</evidence>